<evidence type="ECO:0000313" key="11">
    <source>
        <dbReference type="EMBL" id="KAK2078897.1"/>
    </source>
</evidence>
<dbReference type="PANTHER" id="PTHR31038">
    <property type="entry name" value="EXPRESSED PROTEIN-RELATED"/>
    <property type="match status" value="1"/>
</dbReference>
<reference evidence="11" key="1">
    <citation type="submission" date="2021-01" db="EMBL/GenBank/DDBJ databases">
        <authorList>
            <person name="Eckstrom K.M.E."/>
        </authorList>
    </citation>
    <scope>NUCLEOTIDE SEQUENCE</scope>
    <source>
        <strain evidence="11">UVCC 0001</strain>
    </source>
</reference>
<organism evidence="11 12">
    <name type="scientific">Prototheca wickerhamii</name>
    <dbReference type="NCBI Taxonomy" id="3111"/>
    <lineage>
        <taxon>Eukaryota</taxon>
        <taxon>Viridiplantae</taxon>
        <taxon>Chlorophyta</taxon>
        <taxon>core chlorophytes</taxon>
        <taxon>Trebouxiophyceae</taxon>
        <taxon>Chlorellales</taxon>
        <taxon>Chlorellaceae</taxon>
        <taxon>Prototheca</taxon>
    </lineage>
</organism>
<dbReference type="EMBL" id="JASFZW010000003">
    <property type="protein sequence ID" value="KAK2078897.1"/>
    <property type="molecule type" value="Genomic_DNA"/>
</dbReference>
<comment type="subcellular location">
    <subcellularLocation>
        <location evidence="1">Membrane</location>
        <topology evidence="1">Multi-pass membrane protein</topology>
    </subcellularLocation>
    <subcellularLocation>
        <location evidence="2">Plastid</location>
        <location evidence="2">Chloroplast</location>
    </subcellularLocation>
</comment>
<dbReference type="InterPro" id="IPR021825">
    <property type="entry name" value="RETICULATA-related"/>
</dbReference>
<feature type="compositionally biased region" description="Acidic residues" evidence="10">
    <location>
        <begin position="72"/>
        <end position="89"/>
    </location>
</feature>
<evidence type="ECO:0000256" key="10">
    <source>
        <dbReference type="SAM" id="MobiDB-lite"/>
    </source>
</evidence>
<comment type="similarity">
    <text evidence="3">Belongs to the RETICULATA family.</text>
</comment>
<keyword evidence="12" id="KW-1185">Reference proteome</keyword>
<sequence>MSVFNSPVASAWSPVAMAGASSSSSGGGAATLQRSKLSVRQKQAQTAPKLDDGYGGGNIGKGVSFGGGGGDDGGDDDDDYTAGGGGDDEGGDGNFFRRVLAELYDAEALGAVLQEWYRGLADLPFVLRQAVQMGMISSAALVRFLTLDVRPSVARAVTRSLPLSVSREVVGRLMADPAFLHKLVLEQLITAASSVAYQRRARGGRFWRELDLVLADTACLLVANAAVVYLVAPSRAVPAPSAAPWRNALARLPNSVFDAAQPRRGYTPQLRALAFGVKCAELCGVGLLAGAAQSLAGGALCAARAAADPAFRPALAPRPLRESALGFAAAWGLVANCRYQALAGADQYLFAHSTHLWTYLAASGGLRAASSYLADLVRLRLQGAPLTAAGPREARPSGAQGAARARAALRRLLPLTQQPEQAAPAAAPRKRRTKRKPAAPKGFEMGMGSPA</sequence>
<keyword evidence="5" id="KW-0934">Plastid</keyword>
<evidence type="ECO:0000256" key="7">
    <source>
        <dbReference type="ARBA" id="ARBA00022946"/>
    </source>
</evidence>
<keyword evidence="9" id="KW-0472">Membrane</keyword>
<evidence type="ECO:0000256" key="9">
    <source>
        <dbReference type="ARBA" id="ARBA00023136"/>
    </source>
</evidence>
<dbReference type="GO" id="GO:0009706">
    <property type="term" value="C:chloroplast inner membrane"/>
    <property type="evidence" value="ECO:0007669"/>
    <property type="project" value="TreeGrafter"/>
</dbReference>
<feature type="region of interest" description="Disordered" evidence="10">
    <location>
        <begin position="410"/>
        <end position="451"/>
    </location>
</feature>
<evidence type="ECO:0000256" key="8">
    <source>
        <dbReference type="ARBA" id="ARBA00022989"/>
    </source>
</evidence>
<evidence type="ECO:0000256" key="4">
    <source>
        <dbReference type="ARBA" id="ARBA00022528"/>
    </source>
</evidence>
<dbReference type="GO" id="GO:0099402">
    <property type="term" value="P:plant organ development"/>
    <property type="evidence" value="ECO:0007669"/>
    <property type="project" value="TreeGrafter"/>
</dbReference>
<dbReference type="AlphaFoldDB" id="A0AAD9IMT9"/>
<evidence type="ECO:0000256" key="2">
    <source>
        <dbReference type="ARBA" id="ARBA00004229"/>
    </source>
</evidence>
<dbReference type="Proteomes" id="UP001255856">
    <property type="component" value="Unassembled WGS sequence"/>
</dbReference>
<feature type="compositionally biased region" description="Gly residues" evidence="10">
    <location>
        <begin position="53"/>
        <end position="71"/>
    </location>
</feature>
<evidence type="ECO:0000256" key="5">
    <source>
        <dbReference type="ARBA" id="ARBA00022640"/>
    </source>
</evidence>
<proteinExistence type="inferred from homology"/>
<feature type="compositionally biased region" description="Basic residues" evidence="10">
    <location>
        <begin position="428"/>
        <end position="438"/>
    </location>
</feature>
<feature type="region of interest" description="Disordered" evidence="10">
    <location>
        <begin position="16"/>
        <end position="89"/>
    </location>
</feature>
<comment type="caution">
    <text evidence="11">The sequence shown here is derived from an EMBL/GenBank/DDBJ whole genome shotgun (WGS) entry which is preliminary data.</text>
</comment>
<feature type="compositionally biased region" description="Polar residues" evidence="10">
    <location>
        <begin position="32"/>
        <end position="46"/>
    </location>
</feature>
<name>A0AAD9IMT9_PROWI</name>
<dbReference type="PANTHER" id="PTHR31038:SF2">
    <property type="entry name" value="PROTEIN RETICULATA-RELATED 1, CHLOROPLASTIC"/>
    <property type="match status" value="1"/>
</dbReference>
<evidence type="ECO:0000256" key="6">
    <source>
        <dbReference type="ARBA" id="ARBA00022692"/>
    </source>
</evidence>
<keyword evidence="7" id="KW-0809">Transit peptide</keyword>
<gene>
    <name evidence="11" type="ORF">QBZ16_002587</name>
</gene>
<dbReference type="Pfam" id="PF11891">
    <property type="entry name" value="RETICULATA-like"/>
    <property type="match status" value="1"/>
</dbReference>
<protein>
    <submittedName>
        <fullName evidence="11">Uncharacterized protein</fullName>
    </submittedName>
</protein>
<evidence type="ECO:0000313" key="12">
    <source>
        <dbReference type="Proteomes" id="UP001255856"/>
    </source>
</evidence>
<keyword evidence="4" id="KW-0150">Chloroplast</keyword>
<evidence type="ECO:0000256" key="3">
    <source>
        <dbReference type="ARBA" id="ARBA00010793"/>
    </source>
</evidence>
<evidence type="ECO:0000256" key="1">
    <source>
        <dbReference type="ARBA" id="ARBA00004141"/>
    </source>
</evidence>
<accession>A0AAD9IMT9</accession>
<keyword evidence="8" id="KW-1133">Transmembrane helix</keyword>
<keyword evidence="6" id="KW-0812">Transmembrane</keyword>